<gene>
    <name evidence="8" type="ORF">EHW97_07920</name>
</gene>
<dbReference type="GO" id="GO:0016887">
    <property type="term" value="F:ATP hydrolysis activity"/>
    <property type="evidence" value="ECO:0007669"/>
    <property type="project" value="InterPro"/>
</dbReference>
<accession>A0A3N6ZDI5</accession>
<evidence type="ECO:0000313" key="8">
    <source>
        <dbReference type="EMBL" id="RQN08241.1"/>
    </source>
</evidence>
<dbReference type="OrthoDB" id="5193808at2"/>
<feature type="domain" description="ABC transporter" evidence="7">
    <location>
        <begin position="6"/>
        <end position="239"/>
    </location>
</feature>
<evidence type="ECO:0000256" key="1">
    <source>
        <dbReference type="ARBA" id="ARBA00004202"/>
    </source>
</evidence>
<dbReference type="InterPro" id="IPR003593">
    <property type="entry name" value="AAA+_ATPase"/>
</dbReference>
<sequence>MHDLAISAQDLRCSYGDFEAVRGIDLAVRTGEVFALLGTNGAGKTTTMETLEGHRRADGGSVSLLGHDPYGERAVVRPRVGIMLQESGFAGELTVAETVRMWLALSSAPPAAKGRREATLTAALERVELADRADTRVVQLSGGQKRRLDLVLATINEPDVVFLDEPTTGLDPESRQNTWDLIAGLRRTGATIVLTTHYLEEAEQLADRIAIMHAGRIAVEGTLAELVDDRPTRISFRRPADVTGVDVDRALRTILAPRHLELDARETVHIDVDDAQQALVRLLGWAEDHRHRLEQLTVNQASLSDVFAQIAADRTLQEDFA</sequence>
<dbReference type="PANTHER" id="PTHR42711:SF5">
    <property type="entry name" value="ABC TRANSPORTER ATP-BINDING PROTEIN NATA"/>
    <property type="match status" value="1"/>
</dbReference>
<evidence type="ECO:0000259" key="7">
    <source>
        <dbReference type="PROSITE" id="PS50893"/>
    </source>
</evidence>
<comment type="similarity">
    <text evidence="2">Belongs to the ABC transporter superfamily.</text>
</comment>
<dbReference type="GO" id="GO:0046677">
    <property type="term" value="P:response to antibiotic"/>
    <property type="evidence" value="ECO:0007669"/>
    <property type="project" value="UniProtKB-KW"/>
</dbReference>
<evidence type="ECO:0000256" key="3">
    <source>
        <dbReference type="ARBA" id="ARBA00022448"/>
    </source>
</evidence>
<reference evidence="8 9" key="1">
    <citation type="submission" date="2018-11" db="EMBL/GenBank/DDBJ databases">
        <authorList>
            <person name="Li F."/>
        </authorList>
    </citation>
    <scope>NUCLEOTIDE SEQUENCE [LARGE SCALE GENOMIC DNA]</scope>
    <source>
        <strain evidence="8 9">YS17T</strain>
    </source>
</reference>
<evidence type="ECO:0000313" key="9">
    <source>
        <dbReference type="Proteomes" id="UP000275225"/>
    </source>
</evidence>
<evidence type="ECO:0000256" key="6">
    <source>
        <dbReference type="ARBA" id="ARBA00023251"/>
    </source>
</evidence>
<dbReference type="PROSITE" id="PS00211">
    <property type="entry name" value="ABC_TRANSPORTER_1"/>
    <property type="match status" value="1"/>
</dbReference>
<keyword evidence="3" id="KW-0813">Transport</keyword>
<dbReference type="SMART" id="SM00382">
    <property type="entry name" value="AAA"/>
    <property type="match status" value="1"/>
</dbReference>
<dbReference type="Pfam" id="PF00005">
    <property type="entry name" value="ABC_tran"/>
    <property type="match status" value="1"/>
</dbReference>
<evidence type="ECO:0000256" key="2">
    <source>
        <dbReference type="ARBA" id="ARBA00005417"/>
    </source>
</evidence>
<proteinExistence type="inferred from homology"/>
<comment type="caution">
    <text evidence="8">The sequence shown here is derived from an EMBL/GenBank/DDBJ whole genome shotgun (WGS) entry which is preliminary data.</text>
</comment>
<evidence type="ECO:0000256" key="5">
    <source>
        <dbReference type="ARBA" id="ARBA00022840"/>
    </source>
</evidence>
<keyword evidence="9" id="KW-1185">Reference proteome</keyword>
<dbReference type="InterPro" id="IPR017871">
    <property type="entry name" value="ABC_transporter-like_CS"/>
</dbReference>
<keyword evidence="4" id="KW-0547">Nucleotide-binding</keyword>
<protein>
    <submittedName>
        <fullName evidence="8">ABC transporter ATP-binding protein</fullName>
    </submittedName>
</protein>
<dbReference type="PROSITE" id="PS50893">
    <property type="entry name" value="ABC_TRANSPORTER_2"/>
    <property type="match status" value="1"/>
</dbReference>
<name>A0A3N6ZDI5_9ACTN</name>
<dbReference type="Gene3D" id="3.40.50.300">
    <property type="entry name" value="P-loop containing nucleotide triphosphate hydrolases"/>
    <property type="match status" value="1"/>
</dbReference>
<dbReference type="Proteomes" id="UP000275225">
    <property type="component" value="Unassembled WGS sequence"/>
</dbReference>
<dbReference type="InterPro" id="IPR003439">
    <property type="entry name" value="ABC_transporter-like_ATP-bd"/>
</dbReference>
<organism evidence="8 9">
    <name type="scientific">Aeromicrobium camelliae</name>
    <dbReference type="NCBI Taxonomy" id="1538144"/>
    <lineage>
        <taxon>Bacteria</taxon>
        <taxon>Bacillati</taxon>
        <taxon>Actinomycetota</taxon>
        <taxon>Actinomycetes</taxon>
        <taxon>Propionibacteriales</taxon>
        <taxon>Nocardioidaceae</taxon>
        <taxon>Aeromicrobium</taxon>
    </lineage>
</organism>
<evidence type="ECO:0000256" key="4">
    <source>
        <dbReference type="ARBA" id="ARBA00022741"/>
    </source>
</evidence>
<dbReference type="InterPro" id="IPR050763">
    <property type="entry name" value="ABC_transporter_ATP-binding"/>
</dbReference>
<comment type="subcellular location">
    <subcellularLocation>
        <location evidence="1">Cell membrane</location>
        <topology evidence="1">Peripheral membrane protein</topology>
    </subcellularLocation>
</comment>
<dbReference type="GO" id="GO:0005886">
    <property type="term" value="C:plasma membrane"/>
    <property type="evidence" value="ECO:0007669"/>
    <property type="project" value="UniProtKB-SubCell"/>
</dbReference>
<dbReference type="InterPro" id="IPR027417">
    <property type="entry name" value="P-loop_NTPase"/>
</dbReference>
<dbReference type="SUPFAM" id="SSF52540">
    <property type="entry name" value="P-loop containing nucleoside triphosphate hydrolases"/>
    <property type="match status" value="1"/>
</dbReference>
<dbReference type="EMBL" id="RQJX01000008">
    <property type="protein sequence ID" value="RQN08241.1"/>
    <property type="molecule type" value="Genomic_DNA"/>
</dbReference>
<dbReference type="GO" id="GO:0005524">
    <property type="term" value="F:ATP binding"/>
    <property type="evidence" value="ECO:0007669"/>
    <property type="project" value="UniProtKB-KW"/>
</dbReference>
<keyword evidence="5 8" id="KW-0067">ATP-binding</keyword>
<dbReference type="AlphaFoldDB" id="A0A3N6ZDI5"/>
<dbReference type="CDD" id="cd03230">
    <property type="entry name" value="ABC_DR_subfamily_A"/>
    <property type="match status" value="1"/>
</dbReference>
<dbReference type="PANTHER" id="PTHR42711">
    <property type="entry name" value="ABC TRANSPORTER ATP-BINDING PROTEIN"/>
    <property type="match status" value="1"/>
</dbReference>
<keyword evidence="6" id="KW-0046">Antibiotic resistance</keyword>